<keyword evidence="1" id="KW-0560">Oxidoreductase</keyword>
<dbReference type="InterPro" id="IPR006076">
    <property type="entry name" value="FAD-dep_OxRdtase"/>
</dbReference>
<protein>
    <submittedName>
        <fullName evidence="3">Glycine/D-amino acid oxidase</fullName>
    </submittedName>
</protein>
<dbReference type="OrthoDB" id="4775411at2"/>
<accession>A0A1H0HDJ9</accession>
<dbReference type="InterPro" id="IPR036188">
    <property type="entry name" value="FAD/NAD-bd_sf"/>
</dbReference>
<organism evidence="3 4">
    <name type="scientific">Nakamurella panacisegetis</name>
    <dbReference type="NCBI Taxonomy" id="1090615"/>
    <lineage>
        <taxon>Bacteria</taxon>
        <taxon>Bacillati</taxon>
        <taxon>Actinomycetota</taxon>
        <taxon>Actinomycetes</taxon>
        <taxon>Nakamurellales</taxon>
        <taxon>Nakamurellaceae</taxon>
        <taxon>Nakamurella</taxon>
    </lineage>
</organism>
<keyword evidence="4" id="KW-1185">Reference proteome</keyword>
<evidence type="ECO:0000256" key="1">
    <source>
        <dbReference type="ARBA" id="ARBA00023002"/>
    </source>
</evidence>
<evidence type="ECO:0000313" key="4">
    <source>
        <dbReference type="Proteomes" id="UP000198741"/>
    </source>
</evidence>
<sequence>MASHTKVAVIGGGVLGISTAAGLAAQGAQVTLITRDRLGEGASGRSLSWLNSFWTRNPAYHHLRLLGIDRYRTLAARERPDFLRFDGGLTWAAAGDDGHREAFEHLQSVGYDARWLAPEEIAGWTPGVDPASVPADGAVFNPGEGWVDLPSLIALLAQRFRAAGGEILENRGDASVEVRGDRVRAVHTDAGRPLEVDAVVLATGPSVPAAAAAAGVNIPDGTTPALLVRTAPIDHPLTAVLNTPRVAVRPTPSGSFVLDSAWSEAELELGPDGTYQPGADTVERLLGAASAVLDGNPALVVESTGIGLKPIPGDGEPVLGALPGVDGYHVAFTHSGATLGLIIGELLAAEVVTGKRSPLLDAFRPERFA</sequence>
<reference evidence="3 4" key="1">
    <citation type="submission" date="2016-10" db="EMBL/GenBank/DDBJ databases">
        <authorList>
            <person name="de Groot N.N."/>
        </authorList>
    </citation>
    <scope>NUCLEOTIDE SEQUENCE [LARGE SCALE GENOMIC DNA]</scope>
    <source>
        <strain evidence="4">P4-7,KCTC 19426,CECT 7604</strain>
    </source>
</reference>
<dbReference type="AlphaFoldDB" id="A0A1H0HDJ9"/>
<dbReference type="GO" id="GO:0016491">
    <property type="term" value="F:oxidoreductase activity"/>
    <property type="evidence" value="ECO:0007669"/>
    <property type="project" value="UniProtKB-KW"/>
</dbReference>
<evidence type="ECO:0000259" key="2">
    <source>
        <dbReference type="Pfam" id="PF01266"/>
    </source>
</evidence>
<proteinExistence type="predicted"/>
<dbReference type="PANTHER" id="PTHR13847:SF289">
    <property type="entry name" value="GLYCINE OXIDASE"/>
    <property type="match status" value="1"/>
</dbReference>
<dbReference type="RefSeq" id="WP_090474008.1">
    <property type="nucleotide sequence ID" value="NZ_LT629710.1"/>
</dbReference>
<dbReference type="STRING" id="1090615.SAMN04515671_0029"/>
<dbReference type="Pfam" id="PF01266">
    <property type="entry name" value="DAO"/>
    <property type="match status" value="1"/>
</dbReference>
<dbReference type="Gene3D" id="3.30.9.10">
    <property type="entry name" value="D-Amino Acid Oxidase, subunit A, domain 2"/>
    <property type="match status" value="1"/>
</dbReference>
<dbReference type="Proteomes" id="UP000198741">
    <property type="component" value="Chromosome I"/>
</dbReference>
<dbReference type="EMBL" id="LT629710">
    <property type="protein sequence ID" value="SDO17218.1"/>
    <property type="molecule type" value="Genomic_DNA"/>
</dbReference>
<dbReference type="PANTHER" id="PTHR13847">
    <property type="entry name" value="SARCOSINE DEHYDROGENASE-RELATED"/>
    <property type="match status" value="1"/>
</dbReference>
<dbReference type="GO" id="GO:0005737">
    <property type="term" value="C:cytoplasm"/>
    <property type="evidence" value="ECO:0007669"/>
    <property type="project" value="TreeGrafter"/>
</dbReference>
<dbReference type="SUPFAM" id="SSF51905">
    <property type="entry name" value="FAD/NAD(P)-binding domain"/>
    <property type="match status" value="1"/>
</dbReference>
<dbReference type="Gene3D" id="3.50.50.60">
    <property type="entry name" value="FAD/NAD(P)-binding domain"/>
    <property type="match status" value="1"/>
</dbReference>
<gene>
    <name evidence="3" type="ORF">SAMN04515671_0029</name>
</gene>
<name>A0A1H0HDJ9_9ACTN</name>
<evidence type="ECO:0000313" key="3">
    <source>
        <dbReference type="EMBL" id="SDO17218.1"/>
    </source>
</evidence>
<feature type="domain" description="FAD dependent oxidoreductase" evidence="2">
    <location>
        <begin position="6"/>
        <end position="349"/>
    </location>
</feature>